<gene>
    <name evidence="1" type="ORF">FBF83_13320</name>
</gene>
<dbReference type="Proteomes" id="UP000310541">
    <property type="component" value="Unassembled WGS sequence"/>
</dbReference>
<organism evidence="1 2">
    <name type="scientific">Guptibacillus hwajinpoensis</name>
    <dbReference type="NCBI Taxonomy" id="208199"/>
    <lineage>
        <taxon>Bacteria</taxon>
        <taxon>Bacillati</taxon>
        <taxon>Bacillota</taxon>
        <taxon>Bacilli</taxon>
        <taxon>Bacillales</taxon>
        <taxon>Guptibacillaceae</taxon>
        <taxon>Guptibacillus</taxon>
    </lineage>
</organism>
<evidence type="ECO:0008006" key="3">
    <source>
        <dbReference type="Google" id="ProtNLM"/>
    </source>
</evidence>
<reference evidence="1 2" key="1">
    <citation type="submission" date="2019-04" db="EMBL/GenBank/DDBJ databases">
        <title>Genome sequence of Bacillus hwajinpoensis strain Y2.</title>
        <authorList>
            <person name="Fair J.L."/>
            <person name="Maclea K.S."/>
        </authorList>
    </citation>
    <scope>NUCLEOTIDE SEQUENCE [LARGE SCALE GENOMIC DNA]</scope>
    <source>
        <strain evidence="1 2">Y2</strain>
    </source>
</reference>
<proteinExistence type="predicted"/>
<comment type="caution">
    <text evidence="1">The sequence shown here is derived from an EMBL/GenBank/DDBJ whole genome shotgun (WGS) entry which is preliminary data.</text>
</comment>
<sequence length="148" mass="17482">MKKKEHHFQQIIRKLQELSGLDVDILLEDHFPGRRMIGGKYSLETNVVTIYLEEVRKQCFRLYGSDEKLLDYFSVILAHELGHAADQTLMELSMVRAGNSDQQKRKQLSIRMEENAWNYARRLVPELQNILNVVMERSLAMYEIERDK</sequence>
<evidence type="ECO:0000313" key="2">
    <source>
        <dbReference type="Proteomes" id="UP000310541"/>
    </source>
</evidence>
<dbReference type="EMBL" id="SWFM01000003">
    <property type="protein sequence ID" value="TKD70218.1"/>
    <property type="molecule type" value="Genomic_DNA"/>
</dbReference>
<evidence type="ECO:0000313" key="1">
    <source>
        <dbReference type="EMBL" id="TKD70218.1"/>
    </source>
</evidence>
<dbReference type="OrthoDB" id="2859043at2"/>
<protein>
    <recommendedName>
        <fullName evidence="3">ImmA/IrrE family metallo-endopeptidase</fullName>
    </recommendedName>
</protein>
<name>A0A4V5PZJ0_9BACL</name>
<accession>A0A4V5PZJ0</accession>
<dbReference type="AlphaFoldDB" id="A0A4V5PZJ0"/>
<dbReference type="RefSeq" id="WP_136947631.1">
    <property type="nucleotide sequence ID" value="NZ_SWFM01000003.1"/>
</dbReference>